<keyword evidence="1" id="KW-0472">Membrane</keyword>
<evidence type="ECO:0000313" key="3">
    <source>
        <dbReference type="Proteomes" id="UP000053577"/>
    </source>
</evidence>
<protein>
    <recommendedName>
        <fullName evidence="4">DUF1643 domain-containing protein</fullName>
    </recommendedName>
</protein>
<evidence type="ECO:0000256" key="1">
    <source>
        <dbReference type="SAM" id="Phobius"/>
    </source>
</evidence>
<dbReference type="EMBL" id="JGYD01000025">
    <property type="protein sequence ID" value="KSV17318.1"/>
    <property type="molecule type" value="Genomic_DNA"/>
</dbReference>
<dbReference type="RefSeq" id="WP_058292731.1">
    <property type="nucleotide sequence ID" value="NZ_CP013074.1"/>
</dbReference>
<feature type="transmembrane region" description="Helical" evidence="1">
    <location>
        <begin position="68"/>
        <end position="86"/>
    </location>
</feature>
<comment type="caution">
    <text evidence="2">The sequence shown here is derived from an EMBL/GenBank/DDBJ whole genome shotgun (WGS) entry which is preliminary data.</text>
</comment>
<proteinExistence type="predicted"/>
<name>A0A0V8M0L3_9CHLR</name>
<dbReference type="AlphaFoldDB" id="A0A0V8M0L3"/>
<dbReference type="Pfam" id="PF07799">
    <property type="entry name" value="DUF1643"/>
    <property type="match status" value="1"/>
</dbReference>
<keyword evidence="1" id="KW-0812">Transmembrane</keyword>
<gene>
    <name evidence="2" type="ORF">DA01_07795</name>
</gene>
<keyword evidence="1" id="KW-1133">Transmembrane helix</keyword>
<evidence type="ECO:0000313" key="2">
    <source>
        <dbReference type="EMBL" id="KSV17318.1"/>
    </source>
</evidence>
<evidence type="ECO:0008006" key="4">
    <source>
        <dbReference type="Google" id="ProtNLM"/>
    </source>
</evidence>
<dbReference type="OrthoDB" id="9807577at2"/>
<organism evidence="2 3">
    <name type="scientific">Dehalococcoides mccartyi</name>
    <dbReference type="NCBI Taxonomy" id="61435"/>
    <lineage>
        <taxon>Bacteria</taxon>
        <taxon>Bacillati</taxon>
        <taxon>Chloroflexota</taxon>
        <taxon>Dehalococcoidia</taxon>
        <taxon>Dehalococcoidales</taxon>
        <taxon>Dehalococcoidaceae</taxon>
        <taxon>Dehalococcoides</taxon>
    </lineage>
</organism>
<sequence>MTELMHTINLQIPAGAIFTDDRRYRYVLWRVHNPNLPMLGVVCLNPSTANETMNDPTVTRLSARVNKFYSVFGGFIIVNLFGLVSANPQILLNNPDAIGEMNDYFIMRMVSLTKCQLCGWGSFKPVKYRDEAVYSMLSNPVCLGINKDGQPKHPLYISYTTPIVEYHRGEVTA</sequence>
<dbReference type="InterPro" id="IPR012441">
    <property type="entry name" value="DUF1643"/>
</dbReference>
<dbReference type="PATRIC" id="fig|61435.5.peg.1529"/>
<accession>A0A0V8M0L3</accession>
<reference evidence="2 3" key="1">
    <citation type="journal article" date="2015" name="Sci. Rep.">
        <title>A comparative genomics and reductive dehalogenase gene transcription study of two chloroethene-respiring bacteria, Dehalococcoides mccartyi strains MB and 11a.</title>
        <authorList>
            <person name="Low A."/>
            <person name="Shen Z."/>
            <person name="Cheng D."/>
            <person name="Rogers M.J."/>
            <person name="Lee P.K."/>
            <person name="He J."/>
        </authorList>
    </citation>
    <scope>NUCLEOTIDE SEQUENCE [LARGE SCALE GENOMIC DNA]</scope>
    <source>
        <strain evidence="2 3">MB</strain>
    </source>
</reference>
<dbReference type="Proteomes" id="UP000053577">
    <property type="component" value="Unassembled WGS sequence"/>
</dbReference>